<dbReference type="VEuPathDB" id="FungiDB:I7I51_06711"/>
<evidence type="ECO:0000256" key="1">
    <source>
        <dbReference type="SAM" id="MobiDB-lite"/>
    </source>
</evidence>
<dbReference type="AlphaFoldDB" id="A0A8A1ML43"/>
<organism evidence="2 3">
    <name type="scientific">Ajellomyces capsulatus</name>
    <name type="common">Darling's disease fungus</name>
    <name type="synonym">Histoplasma capsulatum</name>
    <dbReference type="NCBI Taxonomy" id="5037"/>
    <lineage>
        <taxon>Eukaryota</taxon>
        <taxon>Fungi</taxon>
        <taxon>Dikarya</taxon>
        <taxon>Ascomycota</taxon>
        <taxon>Pezizomycotina</taxon>
        <taxon>Eurotiomycetes</taxon>
        <taxon>Eurotiomycetidae</taxon>
        <taxon>Onygenales</taxon>
        <taxon>Ajellomycetaceae</taxon>
        <taxon>Histoplasma</taxon>
    </lineage>
</organism>
<protein>
    <submittedName>
        <fullName evidence="2">Uncharacterized protein</fullName>
    </submittedName>
</protein>
<evidence type="ECO:0000313" key="2">
    <source>
        <dbReference type="EMBL" id="QSS65860.1"/>
    </source>
</evidence>
<accession>A0A8A1ML43</accession>
<name>A0A8A1ML43_AJECA</name>
<sequence length="106" mass="12217">MKTRFRPIAELGSSIARDVYSPLRSAPELLVQVWLRSYPESSRNRLEEHAGTSWDFKFELSNPACKRREVQRSEGSGDSAGNPDPELYWWNSDTLREKLHITTGYS</sequence>
<dbReference type="EMBL" id="CP069115">
    <property type="protein sequence ID" value="QSS65860.1"/>
    <property type="molecule type" value="Genomic_DNA"/>
</dbReference>
<reference evidence="2" key="1">
    <citation type="submission" date="2021-01" db="EMBL/GenBank/DDBJ databases">
        <title>Chromosome-level genome assembly of a human fungal pathogen reveals clustering of transcriptionally co-regulated genes.</title>
        <authorList>
            <person name="Voorhies M."/>
            <person name="Cohen S."/>
            <person name="Shea T.P."/>
            <person name="Petrus S."/>
            <person name="Munoz J.F."/>
            <person name="Poplawski S."/>
            <person name="Goldman W.E."/>
            <person name="Michael T."/>
            <person name="Cuomo C.A."/>
            <person name="Sil A."/>
            <person name="Beyhan S."/>
        </authorList>
    </citation>
    <scope>NUCLEOTIDE SEQUENCE</scope>
    <source>
        <strain evidence="2">WU24</strain>
    </source>
</reference>
<feature type="region of interest" description="Disordered" evidence="1">
    <location>
        <begin position="67"/>
        <end position="87"/>
    </location>
</feature>
<evidence type="ECO:0000313" key="3">
    <source>
        <dbReference type="Proteomes" id="UP000663671"/>
    </source>
</evidence>
<gene>
    <name evidence="2" type="ORF">I7I51_06711</name>
</gene>
<proteinExistence type="predicted"/>
<dbReference type="Proteomes" id="UP000663671">
    <property type="component" value="Chromosome 3"/>
</dbReference>